<protein>
    <submittedName>
        <fullName evidence="1">Uncharacterized protein</fullName>
    </submittedName>
</protein>
<name>A0A6J4HU02_9PROT</name>
<feature type="non-terminal residue" evidence="1">
    <location>
        <position position="1"/>
    </location>
</feature>
<proteinExistence type="predicted"/>
<gene>
    <name evidence="1" type="ORF">AVDCRST_MAG08-1150</name>
</gene>
<dbReference type="AlphaFoldDB" id="A0A6J4HU02"/>
<dbReference type="EMBL" id="CADCTG010000114">
    <property type="protein sequence ID" value="CAA9231793.1"/>
    <property type="molecule type" value="Genomic_DNA"/>
</dbReference>
<sequence>WARLFRSAATNLSCCRLTCG</sequence>
<reference evidence="1" key="1">
    <citation type="submission" date="2020-02" db="EMBL/GenBank/DDBJ databases">
        <authorList>
            <person name="Meier V. D."/>
        </authorList>
    </citation>
    <scope>NUCLEOTIDE SEQUENCE</scope>
    <source>
        <strain evidence="1">AVDCRST_MAG08</strain>
    </source>
</reference>
<evidence type="ECO:0000313" key="1">
    <source>
        <dbReference type="EMBL" id="CAA9231793.1"/>
    </source>
</evidence>
<feature type="non-terminal residue" evidence="1">
    <location>
        <position position="20"/>
    </location>
</feature>
<organism evidence="1">
    <name type="scientific">uncultured Acetobacteraceae bacterium</name>
    <dbReference type="NCBI Taxonomy" id="169975"/>
    <lineage>
        <taxon>Bacteria</taxon>
        <taxon>Pseudomonadati</taxon>
        <taxon>Pseudomonadota</taxon>
        <taxon>Alphaproteobacteria</taxon>
        <taxon>Acetobacterales</taxon>
        <taxon>Acetobacteraceae</taxon>
        <taxon>environmental samples</taxon>
    </lineage>
</organism>
<accession>A0A6J4HU02</accession>